<feature type="compositionally biased region" description="Polar residues" evidence="6">
    <location>
        <begin position="1"/>
        <end position="20"/>
    </location>
</feature>
<keyword evidence="3" id="KW-0967">Endosome</keyword>
<evidence type="ECO:0000313" key="9">
    <source>
        <dbReference type="EMBL" id="KAK4536616.1"/>
    </source>
</evidence>
<dbReference type="InterPro" id="IPR017898">
    <property type="entry name" value="VPS28_N"/>
</dbReference>
<evidence type="ECO:0000313" key="10">
    <source>
        <dbReference type="Proteomes" id="UP001301350"/>
    </source>
</evidence>
<evidence type="ECO:0008006" key="11">
    <source>
        <dbReference type="Google" id="ProtNLM"/>
    </source>
</evidence>
<dbReference type="EMBL" id="JANCYW010000009">
    <property type="protein sequence ID" value="KAK4536616.1"/>
    <property type="molecule type" value="Genomic_DNA"/>
</dbReference>
<dbReference type="PANTHER" id="PTHR12937:SF0">
    <property type="entry name" value="VACUOLAR PROTEIN SORTING-ASSOCIATED PROTEIN 28 HOMOLOG"/>
    <property type="match status" value="1"/>
</dbReference>
<comment type="caution">
    <text evidence="9">The sequence shown here is derived from an EMBL/GenBank/DDBJ whole genome shotgun (WGS) entry which is preliminary data.</text>
</comment>
<dbReference type="InterPro" id="IPR017899">
    <property type="entry name" value="VPS28_C"/>
</dbReference>
<evidence type="ECO:0000256" key="3">
    <source>
        <dbReference type="ARBA" id="ARBA00022753"/>
    </source>
</evidence>
<dbReference type="PROSITE" id="PS51313">
    <property type="entry name" value="VPS28_N"/>
    <property type="match status" value="1"/>
</dbReference>
<evidence type="ECO:0000256" key="4">
    <source>
        <dbReference type="ARBA" id="ARBA00022927"/>
    </source>
</evidence>
<organism evidence="9 10">
    <name type="scientific">Cyanidium caldarium</name>
    <name type="common">Red alga</name>
    <dbReference type="NCBI Taxonomy" id="2771"/>
    <lineage>
        <taxon>Eukaryota</taxon>
        <taxon>Rhodophyta</taxon>
        <taxon>Bangiophyceae</taxon>
        <taxon>Cyanidiales</taxon>
        <taxon>Cyanidiaceae</taxon>
        <taxon>Cyanidium</taxon>
    </lineage>
</organism>
<dbReference type="Gene3D" id="1.20.120.1130">
    <property type="match status" value="1"/>
</dbReference>
<dbReference type="InterPro" id="IPR038358">
    <property type="entry name" value="VPS28_N_sf"/>
</dbReference>
<dbReference type="GO" id="GO:0043328">
    <property type="term" value="P:protein transport to vacuole involved in ubiquitin-dependent protein catabolic process via the multivesicular body sorting pathway"/>
    <property type="evidence" value="ECO:0007669"/>
    <property type="project" value="TreeGrafter"/>
</dbReference>
<feature type="domain" description="VPS28 C-terminal" evidence="7">
    <location>
        <begin position="171"/>
        <end position="273"/>
    </location>
</feature>
<name>A0AAV9IWT5_CYACA</name>
<comment type="subcellular location">
    <subcellularLocation>
        <location evidence="1">Endosome</location>
    </subcellularLocation>
</comment>
<protein>
    <recommendedName>
        <fullName evidence="11">Vacuolar protein sorting-associated protein 28 homolog</fullName>
    </recommendedName>
</protein>
<dbReference type="InterPro" id="IPR037202">
    <property type="entry name" value="ESCRT_assembly_dom"/>
</dbReference>
<reference evidence="9 10" key="1">
    <citation type="submission" date="2022-07" db="EMBL/GenBank/DDBJ databases">
        <title>Genome-wide signatures of adaptation to extreme environments.</title>
        <authorList>
            <person name="Cho C.H."/>
            <person name="Yoon H.S."/>
        </authorList>
    </citation>
    <scope>NUCLEOTIDE SEQUENCE [LARGE SCALE GENOMIC DNA]</scope>
    <source>
        <strain evidence="9 10">DBV 063 E5</strain>
    </source>
</reference>
<gene>
    <name evidence="9" type="ORF">CDCA_CDCA09G2641</name>
</gene>
<dbReference type="PROSITE" id="PS51310">
    <property type="entry name" value="VPS28_C"/>
    <property type="match status" value="1"/>
</dbReference>
<feature type="region of interest" description="Disordered" evidence="6">
    <location>
        <begin position="1"/>
        <end position="34"/>
    </location>
</feature>
<dbReference type="PANTHER" id="PTHR12937">
    <property type="entry name" value="VACUOLAR PROTEIN SORTING 28, ISOFORM 2 VPS28"/>
    <property type="match status" value="1"/>
</dbReference>
<evidence type="ECO:0000256" key="6">
    <source>
        <dbReference type="SAM" id="MobiDB-lite"/>
    </source>
</evidence>
<keyword evidence="4 5" id="KW-0653">Protein transport</keyword>
<dbReference type="SUPFAM" id="SSF140427">
    <property type="entry name" value="VPS28 C-terminal domain-like"/>
    <property type="match status" value="1"/>
</dbReference>
<evidence type="ECO:0000259" key="8">
    <source>
        <dbReference type="PROSITE" id="PS51313"/>
    </source>
</evidence>
<accession>A0AAV9IWT5</accession>
<dbReference type="AlphaFoldDB" id="A0AAV9IWT5"/>
<evidence type="ECO:0000256" key="5">
    <source>
        <dbReference type="PROSITE-ProRule" id="PRU00642"/>
    </source>
</evidence>
<dbReference type="InterPro" id="IPR007143">
    <property type="entry name" value="Vps28"/>
</dbReference>
<dbReference type="SUPFAM" id="SSF140111">
    <property type="entry name" value="Endosomal sorting complex assembly domain"/>
    <property type="match status" value="1"/>
</dbReference>
<feature type="domain" description="VPS28 N-terminal" evidence="8">
    <location>
        <begin position="49"/>
        <end position="155"/>
    </location>
</feature>
<comment type="similarity">
    <text evidence="5">Belongs to the VPS28 family.</text>
</comment>
<dbReference type="GO" id="GO:0044877">
    <property type="term" value="F:protein-containing complex binding"/>
    <property type="evidence" value="ECO:0007669"/>
    <property type="project" value="TreeGrafter"/>
</dbReference>
<evidence type="ECO:0000256" key="2">
    <source>
        <dbReference type="ARBA" id="ARBA00022448"/>
    </source>
</evidence>
<dbReference type="Pfam" id="PF03997">
    <property type="entry name" value="VPS28"/>
    <property type="match status" value="1"/>
</dbReference>
<dbReference type="InterPro" id="IPR037206">
    <property type="entry name" value="VPS28_C_sf"/>
</dbReference>
<sequence length="277" mass="30785">MAELTATSTGLETAAPSSDALSDKSPAAVSSSAPLGTLSSLSSWFMGNRDWVGEHGAARVPLYRTDKERETLTHMADLFAIIQCVERLESAWRANTISDADYERACGPLITRFRATRQLLADEVPSVISFAEEYRMSARAAVNRLQVGVPATVEHANGSERAHAEEVRRDNFTAAAIRATEAFLTVQDALELGERSVDALLPYLRDLLHVLSSRISTMFEATDGDALQKRERIVQWVRRLDGMRASDKITEEDKRQLSHDLQGLYEAFKRRVGELEM</sequence>
<dbReference type="Proteomes" id="UP001301350">
    <property type="component" value="Unassembled WGS sequence"/>
</dbReference>
<dbReference type="Gene3D" id="1.20.1440.200">
    <property type="match status" value="1"/>
</dbReference>
<proteinExistence type="inferred from homology"/>
<evidence type="ECO:0000259" key="7">
    <source>
        <dbReference type="PROSITE" id="PS51310"/>
    </source>
</evidence>
<keyword evidence="2 5" id="KW-0813">Transport</keyword>
<keyword evidence="10" id="KW-1185">Reference proteome</keyword>
<evidence type="ECO:0000256" key="1">
    <source>
        <dbReference type="ARBA" id="ARBA00004177"/>
    </source>
</evidence>
<dbReference type="GO" id="GO:0000813">
    <property type="term" value="C:ESCRT I complex"/>
    <property type="evidence" value="ECO:0007669"/>
    <property type="project" value="InterPro"/>
</dbReference>